<evidence type="ECO:0000256" key="5">
    <source>
        <dbReference type="ARBA" id="ARBA00023172"/>
    </source>
</evidence>
<dbReference type="AlphaFoldDB" id="A0A2P7U312"/>
<keyword evidence="3 6" id="KW-0815">Transposition</keyword>
<organism evidence="8 9">
    <name type="scientific">Neisseria iguanae</name>
    <dbReference type="NCBI Taxonomy" id="90242"/>
    <lineage>
        <taxon>Bacteria</taxon>
        <taxon>Pseudomonadati</taxon>
        <taxon>Pseudomonadota</taxon>
        <taxon>Betaproteobacteria</taxon>
        <taxon>Neisseriales</taxon>
        <taxon>Neisseriaceae</taxon>
        <taxon>Neisseria</taxon>
    </lineage>
</organism>
<keyword evidence="9" id="KW-1185">Reference proteome</keyword>
<feature type="region of interest" description="Disordered" evidence="7">
    <location>
        <begin position="45"/>
        <end position="101"/>
    </location>
</feature>
<proteinExistence type="inferred from homology"/>
<dbReference type="Pfam" id="PF00872">
    <property type="entry name" value="Transposase_mut"/>
    <property type="match status" value="1"/>
</dbReference>
<dbReference type="OrthoDB" id="165209at2"/>
<sequence>MTKPSFDFETALRQLQSGQVLTGKDGPLTPPIKQPAEAALEAEAGQYLEQKQLQPGRRNGHSKKTVKTGSGSFGLETPRDRNGSFEPQTVKKNQTRLTRHE</sequence>
<comment type="similarity">
    <text evidence="2 6">Belongs to the transposase mutator family.</text>
</comment>
<name>A0A2P7U312_9NEIS</name>
<evidence type="ECO:0000256" key="3">
    <source>
        <dbReference type="ARBA" id="ARBA00022578"/>
    </source>
</evidence>
<evidence type="ECO:0000256" key="6">
    <source>
        <dbReference type="RuleBase" id="RU365089"/>
    </source>
</evidence>
<evidence type="ECO:0000256" key="4">
    <source>
        <dbReference type="ARBA" id="ARBA00023125"/>
    </source>
</evidence>
<dbReference type="GO" id="GO:0003677">
    <property type="term" value="F:DNA binding"/>
    <property type="evidence" value="ECO:0007669"/>
    <property type="project" value="UniProtKB-UniRule"/>
</dbReference>
<dbReference type="Proteomes" id="UP000241868">
    <property type="component" value="Unassembled WGS sequence"/>
</dbReference>
<evidence type="ECO:0000256" key="7">
    <source>
        <dbReference type="SAM" id="MobiDB-lite"/>
    </source>
</evidence>
<accession>A0A2P7U312</accession>
<protein>
    <recommendedName>
        <fullName evidence="6">Mutator family transposase</fullName>
    </recommendedName>
</protein>
<evidence type="ECO:0000256" key="1">
    <source>
        <dbReference type="ARBA" id="ARBA00002190"/>
    </source>
</evidence>
<evidence type="ECO:0000313" key="8">
    <source>
        <dbReference type="EMBL" id="PSJ81347.1"/>
    </source>
</evidence>
<reference evidence="8 9" key="1">
    <citation type="submission" date="2018-03" db="EMBL/GenBank/DDBJ databases">
        <title>Neisseria weixii sp. nov., isolated from the intestinal contents of Tibetan Plateau pika (Ochotona curzoniae) in Yushu, Qinghai Province, China.</title>
        <authorList>
            <person name="Gui Z."/>
        </authorList>
    </citation>
    <scope>NUCLEOTIDE SEQUENCE [LARGE SCALE GENOMIC DNA]</scope>
    <source>
        <strain evidence="8 9">ATCC 51483</strain>
    </source>
</reference>
<comment type="function">
    <text evidence="1 6">Required for the transposition of the insertion element.</text>
</comment>
<dbReference type="GO" id="GO:0006313">
    <property type="term" value="P:DNA transposition"/>
    <property type="evidence" value="ECO:0007669"/>
    <property type="project" value="UniProtKB-UniRule"/>
</dbReference>
<keyword evidence="5 6" id="KW-0233">DNA recombination</keyword>
<gene>
    <name evidence="8" type="ORF">C7N83_01375</name>
</gene>
<dbReference type="EMBL" id="PXYY01000004">
    <property type="protein sequence ID" value="PSJ81347.1"/>
    <property type="molecule type" value="Genomic_DNA"/>
</dbReference>
<comment type="caution">
    <text evidence="8">The sequence shown here is derived from an EMBL/GenBank/DDBJ whole genome shotgun (WGS) entry which is preliminary data.</text>
</comment>
<dbReference type="PANTHER" id="PTHR33217">
    <property type="entry name" value="TRANSPOSASE FOR INSERTION SEQUENCE ELEMENT IS1081"/>
    <property type="match status" value="1"/>
</dbReference>
<dbReference type="GO" id="GO:0004803">
    <property type="term" value="F:transposase activity"/>
    <property type="evidence" value="ECO:0007669"/>
    <property type="project" value="UniProtKB-UniRule"/>
</dbReference>
<keyword evidence="6" id="KW-0814">Transposable element</keyword>
<evidence type="ECO:0000313" key="9">
    <source>
        <dbReference type="Proteomes" id="UP000241868"/>
    </source>
</evidence>
<dbReference type="InterPro" id="IPR001207">
    <property type="entry name" value="Transposase_mutator"/>
</dbReference>
<keyword evidence="4 6" id="KW-0238">DNA-binding</keyword>
<evidence type="ECO:0000256" key="2">
    <source>
        <dbReference type="ARBA" id="ARBA00010961"/>
    </source>
</evidence>
<dbReference type="PANTHER" id="PTHR33217:SF8">
    <property type="entry name" value="MUTATOR FAMILY TRANSPOSASE"/>
    <property type="match status" value="1"/>
</dbReference>